<evidence type="ECO:0000256" key="8">
    <source>
        <dbReference type="ARBA" id="ARBA00025217"/>
    </source>
</evidence>
<keyword evidence="4 10" id="KW-0547">Nucleotide-binding</keyword>
<keyword evidence="7 10" id="KW-0030">Aminoacyl-tRNA synthetase</keyword>
<dbReference type="InterPro" id="IPR050081">
    <property type="entry name" value="Ile-tRNA_ligase"/>
</dbReference>
<dbReference type="GO" id="GO:0006428">
    <property type="term" value="P:isoleucyl-tRNA aminoacylation"/>
    <property type="evidence" value="ECO:0007669"/>
    <property type="project" value="UniProtKB-UniRule"/>
</dbReference>
<dbReference type="SUPFAM" id="SSF52374">
    <property type="entry name" value="Nucleotidylyl transferase"/>
    <property type="match status" value="1"/>
</dbReference>
<comment type="subcellular location">
    <subcellularLocation>
        <location evidence="10">Cytoplasm</location>
    </subcellularLocation>
</comment>
<dbReference type="Proteomes" id="UP000698963">
    <property type="component" value="Unassembled WGS sequence"/>
</dbReference>
<evidence type="ECO:0000256" key="3">
    <source>
        <dbReference type="ARBA" id="ARBA00022598"/>
    </source>
</evidence>
<feature type="binding site" evidence="10">
    <location>
        <position position="610"/>
    </location>
    <ligand>
        <name>ATP</name>
        <dbReference type="ChEBI" id="CHEBI:30616"/>
    </ligand>
</feature>
<evidence type="ECO:0000256" key="7">
    <source>
        <dbReference type="ARBA" id="ARBA00023146"/>
    </source>
</evidence>
<dbReference type="GO" id="GO:0005524">
    <property type="term" value="F:ATP binding"/>
    <property type="evidence" value="ECO:0007669"/>
    <property type="project" value="UniProtKB-UniRule"/>
</dbReference>
<dbReference type="CDD" id="cd00818">
    <property type="entry name" value="IleRS_core"/>
    <property type="match status" value="1"/>
</dbReference>
<dbReference type="InterPro" id="IPR001412">
    <property type="entry name" value="aa-tRNA-synth_I_CS"/>
</dbReference>
<evidence type="ECO:0000256" key="4">
    <source>
        <dbReference type="ARBA" id="ARBA00022741"/>
    </source>
</evidence>
<evidence type="ECO:0000256" key="2">
    <source>
        <dbReference type="ARBA" id="ARBA00022490"/>
    </source>
</evidence>
<protein>
    <recommendedName>
        <fullName evidence="10">Isoleucine--tRNA ligase</fullName>
        <ecNumber evidence="10">6.1.1.5</ecNumber>
    </recommendedName>
    <alternativeName>
        <fullName evidence="10">Isoleucyl-tRNA synthetase</fullName>
        <shortName evidence="10">IleRS</shortName>
    </alternativeName>
</protein>
<comment type="subunit">
    <text evidence="10">Monomer.</text>
</comment>
<dbReference type="InterPro" id="IPR002301">
    <property type="entry name" value="Ile-tRNA-ligase"/>
</dbReference>
<dbReference type="FunFam" id="3.40.50.620:FF:000042">
    <property type="entry name" value="Isoleucine--tRNA ligase"/>
    <property type="match status" value="1"/>
</dbReference>
<dbReference type="GO" id="GO:0004822">
    <property type="term" value="F:isoleucine-tRNA ligase activity"/>
    <property type="evidence" value="ECO:0007669"/>
    <property type="project" value="UniProtKB-UniRule"/>
</dbReference>
<feature type="short sequence motif" description="'KMSKS' region" evidence="10">
    <location>
        <begin position="607"/>
        <end position="611"/>
    </location>
</feature>
<evidence type="ECO:0000256" key="6">
    <source>
        <dbReference type="ARBA" id="ARBA00022917"/>
    </source>
</evidence>
<dbReference type="Pfam" id="PF00133">
    <property type="entry name" value="tRNA-synt_1"/>
    <property type="match status" value="1"/>
</dbReference>
<comment type="cofactor">
    <cofactor evidence="10">
        <name>Zn(2+)</name>
        <dbReference type="ChEBI" id="CHEBI:29105"/>
    </cofactor>
    <text evidence="10">Binds 1 zinc ion per subunit.</text>
</comment>
<keyword evidence="6 10" id="KW-0648">Protein biosynthesis</keyword>
<dbReference type="InterPro" id="IPR009080">
    <property type="entry name" value="tRNAsynth_Ia_anticodon-bd"/>
</dbReference>
<feature type="domain" description="Methionyl/Valyl/Leucyl/Isoleucyl-tRNA synthetase anticodon-binding" evidence="13">
    <location>
        <begin position="689"/>
        <end position="852"/>
    </location>
</feature>
<comment type="function">
    <text evidence="8 10">Catalyzes the attachment of isoleucine to tRNA(Ile). As IleRS can inadvertently accommodate and process structurally similar amino acids such as valine, to avoid such errors it has two additional distinct tRNA(Ile)-dependent editing activities. One activity is designated as 'pretransfer' editing and involves the hydrolysis of activated Val-AMP. The other activity is designated 'posttransfer' editing and involves deacylation of mischarged Val-tRNA(Ile).</text>
</comment>
<comment type="similarity">
    <text evidence="1 10">Belongs to the class-I aminoacyl-tRNA synthetase family. IleS type 1 subfamily.</text>
</comment>
<dbReference type="Pfam" id="PF08264">
    <property type="entry name" value="Anticodon_1"/>
    <property type="match status" value="1"/>
</dbReference>
<feature type="domain" description="Aminoacyl-tRNA synthetase class Ia" evidence="11">
    <location>
        <begin position="28"/>
        <end position="645"/>
    </location>
</feature>
<gene>
    <name evidence="10 14" type="primary">ileS</name>
    <name evidence="14" type="ORF">K8W16_11490</name>
</gene>
<keyword evidence="3 10" id="KW-0436">Ligase</keyword>
<dbReference type="InterPro" id="IPR023585">
    <property type="entry name" value="Ile-tRNA-ligase_type1"/>
</dbReference>
<feature type="binding site" evidence="10">
    <location>
        <position position="915"/>
    </location>
    <ligand>
        <name>Zn(2+)</name>
        <dbReference type="ChEBI" id="CHEBI:29105"/>
    </ligand>
</feature>
<dbReference type="InterPro" id="IPR002300">
    <property type="entry name" value="aa-tRNA-synth_Ia"/>
</dbReference>
<keyword evidence="5 10" id="KW-0067">ATP-binding</keyword>
<feature type="binding site" evidence="10">
    <location>
        <position position="918"/>
    </location>
    <ligand>
        <name>Zn(2+)</name>
        <dbReference type="ChEBI" id="CHEBI:29105"/>
    </ligand>
</feature>
<dbReference type="InterPro" id="IPR013155">
    <property type="entry name" value="M/V/L/I-tRNA-synth_anticd-bd"/>
</dbReference>
<comment type="caution">
    <text evidence="14">The sequence shown here is derived from an EMBL/GenBank/DDBJ whole genome shotgun (WGS) entry which is preliminary data.</text>
</comment>
<feature type="domain" description="Zinc finger FPG/IleRS-type" evidence="12">
    <location>
        <begin position="912"/>
        <end position="940"/>
    </location>
</feature>
<dbReference type="GO" id="GO:0002161">
    <property type="term" value="F:aminoacyl-tRNA deacylase activity"/>
    <property type="evidence" value="ECO:0007669"/>
    <property type="project" value="InterPro"/>
</dbReference>
<dbReference type="PANTHER" id="PTHR42765:SF1">
    <property type="entry name" value="ISOLEUCINE--TRNA LIGASE, MITOCHONDRIAL"/>
    <property type="match status" value="1"/>
</dbReference>
<feature type="binding site" evidence="10">
    <location>
        <position position="566"/>
    </location>
    <ligand>
        <name>L-isoleucyl-5'-AMP</name>
        <dbReference type="ChEBI" id="CHEBI:178002"/>
    </ligand>
</feature>
<dbReference type="InterPro" id="IPR010663">
    <property type="entry name" value="Znf_FPG/IleRS"/>
</dbReference>
<evidence type="ECO:0000259" key="11">
    <source>
        <dbReference type="Pfam" id="PF00133"/>
    </source>
</evidence>
<dbReference type="InterPro" id="IPR014729">
    <property type="entry name" value="Rossmann-like_a/b/a_fold"/>
</dbReference>
<dbReference type="InterPro" id="IPR033708">
    <property type="entry name" value="Anticodon_Ile_BEm"/>
</dbReference>
<dbReference type="EC" id="6.1.1.5" evidence="10"/>
<dbReference type="InterPro" id="IPR009008">
    <property type="entry name" value="Val/Leu/Ile-tRNA-synth_edit"/>
</dbReference>
<dbReference type="SUPFAM" id="SSF50677">
    <property type="entry name" value="ValRS/IleRS/LeuRS editing domain"/>
    <property type="match status" value="1"/>
</dbReference>
<feature type="short sequence motif" description="'HIGH' region" evidence="10">
    <location>
        <begin position="58"/>
        <end position="68"/>
    </location>
</feature>
<dbReference type="PRINTS" id="PR00984">
    <property type="entry name" value="TRNASYNTHILE"/>
</dbReference>
<evidence type="ECO:0000256" key="1">
    <source>
        <dbReference type="ARBA" id="ARBA00006887"/>
    </source>
</evidence>
<keyword evidence="10" id="KW-0862">Zinc</keyword>
<dbReference type="HAMAP" id="MF_02002">
    <property type="entry name" value="Ile_tRNA_synth_type1"/>
    <property type="match status" value="1"/>
</dbReference>
<dbReference type="Pfam" id="PF06827">
    <property type="entry name" value="zf-FPG_IleRS"/>
    <property type="match status" value="1"/>
</dbReference>
<evidence type="ECO:0000313" key="14">
    <source>
        <dbReference type="EMBL" id="HJD98253.1"/>
    </source>
</evidence>
<dbReference type="RefSeq" id="WP_304123945.1">
    <property type="nucleotide sequence ID" value="NZ_DYZA01000234.1"/>
</dbReference>
<dbReference type="PANTHER" id="PTHR42765">
    <property type="entry name" value="SOLEUCYL-TRNA SYNTHETASE"/>
    <property type="match status" value="1"/>
</dbReference>
<feature type="binding site" evidence="10">
    <location>
        <position position="938"/>
    </location>
    <ligand>
        <name>Zn(2+)</name>
        <dbReference type="ChEBI" id="CHEBI:29105"/>
    </ligand>
</feature>
<proteinExistence type="inferred from homology"/>
<evidence type="ECO:0000259" key="13">
    <source>
        <dbReference type="Pfam" id="PF08264"/>
    </source>
</evidence>
<sequence length="953" mass="107239">MAEYKKTLNLPVTGFPMKANLVQKEPETLKFWEENNVFQLMQDASGSRGEFVLHDGPPYANGHIHLGTALNKILKDMIIKSRNLMGWKTGYIPGWDCHGLPIEHNVELELGEKKKELPAHAIRKRCRQYAQKFLDIQRKEFKRLGVLGDWEHPYMSMDPAYEAVTAAELATFVERGGVVRSKKPIYWCCHCKTALAEAEVEYRDLSSPSIYVRFPLPDPKLAEVIPGADVSRAYIVIWTTTPWTLPSNLAVCVHPELRYSLVETGGSQYILASELVEGCAKTFGWADYTVIGETTGDKLEMLEARHPFIDRPSLIINGAHVTLDAGTGCVHTAPGHGREDYEVGVKYGLDVYSPLDDEGRFLPTVEFFAGMQVFDSNPAVIAKVEELGHLLARQDISHSYPCCWRCKSPVIFRATTQWFIGMEPNNLRGKALDAIENKVKWIPSWGQGRIYNMVESRPDWCISRQRMWGVPILALICKDCGEVWNDPAWMREIASRFAAHPTGCDYWYEHSVEEVAPEGLVCPHCGGKHWEKEDDILDVWFDSGTSFAAVMEQRPEGRVPTDLYLEGSDQHRGWFHSSLLVSVGTRDIAPYKAVLTHGYVVDGTGRKMSKSIGNVVAPQEVIDKYGAELLRLWVASVDYREDIRYSEEIMKRLVDAYRRIRNTCRYLLGSIHDLTPADLVSFPLMKPLDRYALSLVAAFHESAETAYQEYEFHKVFQGLHGLCATELSAFYLDVLKDRLYSSLPDSAERRSAQSALYQMLLIMLRDMAPIMSFTAEEVFRHIPEALKPVDKDGKPVVTVFALPQKDVSSFRLSDDERGAWEMVMDIRAGVTRAIEPLRKEGVIGHALDTHVTLYVDDKLRAAIADSGADMRSICIVSQLDIAPFKDAPVDALSTAQLDECPGLAVRVKKAGGEKCERCWMYCEQLGTDPDHPTLCPRCAAVMRELEAKEGGEA</sequence>
<dbReference type="NCBIfam" id="TIGR00392">
    <property type="entry name" value="ileS"/>
    <property type="match status" value="1"/>
</dbReference>
<keyword evidence="2 10" id="KW-0963">Cytoplasm</keyword>
<evidence type="ECO:0000259" key="12">
    <source>
        <dbReference type="Pfam" id="PF06827"/>
    </source>
</evidence>
<name>A0A921DSK7_9BACT</name>
<dbReference type="Gene3D" id="3.90.740.10">
    <property type="entry name" value="Valyl/Leucyl/Isoleucyl-tRNA synthetase, editing domain"/>
    <property type="match status" value="1"/>
</dbReference>
<dbReference type="Gene3D" id="1.10.730.20">
    <property type="match status" value="1"/>
</dbReference>
<keyword evidence="10" id="KW-0479">Metal-binding</keyword>
<comment type="catalytic activity">
    <reaction evidence="9 10">
        <text>tRNA(Ile) + L-isoleucine + ATP = L-isoleucyl-tRNA(Ile) + AMP + diphosphate</text>
        <dbReference type="Rhea" id="RHEA:11060"/>
        <dbReference type="Rhea" id="RHEA-COMP:9666"/>
        <dbReference type="Rhea" id="RHEA-COMP:9695"/>
        <dbReference type="ChEBI" id="CHEBI:30616"/>
        <dbReference type="ChEBI" id="CHEBI:33019"/>
        <dbReference type="ChEBI" id="CHEBI:58045"/>
        <dbReference type="ChEBI" id="CHEBI:78442"/>
        <dbReference type="ChEBI" id="CHEBI:78528"/>
        <dbReference type="ChEBI" id="CHEBI:456215"/>
        <dbReference type="EC" id="6.1.1.5"/>
    </reaction>
</comment>
<dbReference type="SUPFAM" id="SSF47323">
    <property type="entry name" value="Anticodon-binding domain of a subclass of class I aminoacyl-tRNA synthetases"/>
    <property type="match status" value="1"/>
</dbReference>
<evidence type="ECO:0000256" key="5">
    <source>
        <dbReference type="ARBA" id="ARBA00022840"/>
    </source>
</evidence>
<reference evidence="14" key="1">
    <citation type="journal article" date="2021" name="PeerJ">
        <title>Extensive microbial diversity within the chicken gut microbiome revealed by metagenomics and culture.</title>
        <authorList>
            <person name="Gilroy R."/>
            <person name="Ravi A."/>
            <person name="Getino M."/>
            <person name="Pursley I."/>
            <person name="Horton D.L."/>
            <person name="Alikhan N.F."/>
            <person name="Baker D."/>
            <person name="Gharbi K."/>
            <person name="Hall N."/>
            <person name="Watson M."/>
            <person name="Adriaenssens E.M."/>
            <person name="Foster-Nyarko E."/>
            <person name="Jarju S."/>
            <person name="Secka A."/>
            <person name="Antonio M."/>
            <person name="Oren A."/>
            <person name="Chaudhuri R.R."/>
            <person name="La Ragione R."/>
            <person name="Hildebrand F."/>
            <person name="Pallen M.J."/>
        </authorList>
    </citation>
    <scope>NUCLEOTIDE SEQUENCE</scope>
    <source>
        <strain evidence="14">ChiGjej2B2-19336</strain>
    </source>
</reference>
<organism evidence="14 15">
    <name type="scientific">Mailhella massiliensis</name>
    <dbReference type="NCBI Taxonomy" id="1903261"/>
    <lineage>
        <taxon>Bacteria</taxon>
        <taxon>Pseudomonadati</taxon>
        <taxon>Thermodesulfobacteriota</taxon>
        <taxon>Desulfovibrionia</taxon>
        <taxon>Desulfovibrionales</taxon>
        <taxon>Desulfovibrionaceae</taxon>
        <taxon>Mailhella</taxon>
    </lineage>
</organism>
<evidence type="ECO:0000256" key="9">
    <source>
        <dbReference type="ARBA" id="ARBA00048359"/>
    </source>
</evidence>
<dbReference type="EMBL" id="DYZA01000234">
    <property type="protein sequence ID" value="HJD98253.1"/>
    <property type="molecule type" value="Genomic_DNA"/>
</dbReference>
<evidence type="ECO:0000313" key="15">
    <source>
        <dbReference type="Proteomes" id="UP000698963"/>
    </source>
</evidence>
<comment type="domain">
    <text evidence="10">IleRS has two distinct active sites: one for aminoacylation and one for editing. The misactivated valine is translocated from the active site to the editing site, which sterically excludes the correctly activated isoleucine. The single editing site contains two valyl binding pockets, one specific for each substrate (Val-AMP or Val-tRNA(Ile)).</text>
</comment>
<dbReference type="CDD" id="cd07960">
    <property type="entry name" value="Anticodon_Ia_Ile_BEm"/>
    <property type="match status" value="1"/>
</dbReference>
<dbReference type="AlphaFoldDB" id="A0A921DSK7"/>
<accession>A0A921DSK7</accession>
<dbReference type="Gene3D" id="1.10.10.830">
    <property type="entry name" value="Ile-tRNA synthetase CP2 domain-like"/>
    <property type="match status" value="1"/>
</dbReference>
<evidence type="ECO:0000256" key="10">
    <source>
        <dbReference type="HAMAP-Rule" id="MF_02002"/>
    </source>
</evidence>
<dbReference type="PROSITE" id="PS00178">
    <property type="entry name" value="AA_TRNA_LIGASE_I"/>
    <property type="match status" value="1"/>
</dbReference>
<dbReference type="GO" id="GO:0005829">
    <property type="term" value="C:cytosol"/>
    <property type="evidence" value="ECO:0007669"/>
    <property type="project" value="TreeGrafter"/>
</dbReference>
<dbReference type="GO" id="GO:0008270">
    <property type="term" value="F:zinc ion binding"/>
    <property type="evidence" value="ECO:0007669"/>
    <property type="project" value="UniProtKB-UniRule"/>
</dbReference>
<dbReference type="Gene3D" id="3.40.50.620">
    <property type="entry name" value="HUPs"/>
    <property type="match status" value="2"/>
</dbReference>
<feature type="binding site" evidence="10">
    <location>
        <position position="935"/>
    </location>
    <ligand>
        <name>Zn(2+)</name>
        <dbReference type="ChEBI" id="CHEBI:29105"/>
    </ligand>
</feature>
<dbReference type="GO" id="GO:0000049">
    <property type="term" value="F:tRNA binding"/>
    <property type="evidence" value="ECO:0007669"/>
    <property type="project" value="InterPro"/>
</dbReference>
<reference evidence="14" key="2">
    <citation type="submission" date="2021-09" db="EMBL/GenBank/DDBJ databases">
        <authorList>
            <person name="Gilroy R."/>
        </authorList>
    </citation>
    <scope>NUCLEOTIDE SEQUENCE</scope>
    <source>
        <strain evidence="14">ChiGjej2B2-19336</strain>
    </source>
</reference>